<gene>
    <name evidence="3" type="ORF">SAMN05216446_0888</name>
</gene>
<accession>A0A1H9P8J9</accession>
<dbReference type="Proteomes" id="UP000199128">
    <property type="component" value="Unassembled WGS sequence"/>
</dbReference>
<dbReference type="Pfam" id="PF19583">
    <property type="entry name" value="ODP"/>
    <property type="match status" value="1"/>
</dbReference>
<evidence type="ECO:0000256" key="1">
    <source>
        <dbReference type="ARBA" id="ARBA00007121"/>
    </source>
</evidence>
<dbReference type="InterPro" id="IPR029039">
    <property type="entry name" value="Flavoprotein-like_sf"/>
</dbReference>
<protein>
    <submittedName>
        <fullName evidence="3">Flavorubredoxin</fullName>
    </submittedName>
</protein>
<dbReference type="InterPro" id="IPR036866">
    <property type="entry name" value="RibonucZ/Hydroxyglut_hydro"/>
</dbReference>
<dbReference type="AlphaFoldDB" id="A0A1H9P8J9"/>
<dbReference type="RefSeq" id="WP_091008653.1">
    <property type="nucleotide sequence ID" value="NZ_FOGP01000002.1"/>
</dbReference>
<dbReference type="GO" id="GO:0010181">
    <property type="term" value="F:FMN binding"/>
    <property type="evidence" value="ECO:0007669"/>
    <property type="project" value="InterPro"/>
</dbReference>
<dbReference type="InterPro" id="IPR016440">
    <property type="entry name" value="Rubredoxin-O_OxRdtase"/>
</dbReference>
<dbReference type="GO" id="GO:0046872">
    <property type="term" value="F:metal ion binding"/>
    <property type="evidence" value="ECO:0007669"/>
    <property type="project" value="InterPro"/>
</dbReference>
<evidence type="ECO:0000259" key="2">
    <source>
        <dbReference type="PROSITE" id="PS50902"/>
    </source>
</evidence>
<comment type="similarity">
    <text evidence="1">In the N-terminal section; belongs to the zinc metallo-hydrolase group 3 family.</text>
</comment>
<dbReference type="PANTHER" id="PTHR43717:SF1">
    <property type="entry name" value="ANAEROBIC NITRIC OXIDE REDUCTASE FLAVORUBREDOXIN"/>
    <property type="match status" value="1"/>
</dbReference>
<dbReference type="InterPro" id="IPR001279">
    <property type="entry name" value="Metallo-B-lactamas"/>
</dbReference>
<dbReference type="PIRSF" id="PIRSF005243">
    <property type="entry name" value="ROO"/>
    <property type="match status" value="1"/>
</dbReference>
<dbReference type="SUPFAM" id="SSF56281">
    <property type="entry name" value="Metallo-hydrolase/oxidoreductase"/>
    <property type="match status" value="1"/>
</dbReference>
<dbReference type="InterPro" id="IPR026816">
    <property type="entry name" value="Flavodoxin_dom"/>
</dbReference>
<dbReference type="CDD" id="cd07709">
    <property type="entry name" value="flavodiiron_proteins_MBL-fold"/>
    <property type="match status" value="1"/>
</dbReference>
<dbReference type="GO" id="GO:0016491">
    <property type="term" value="F:oxidoreductase activity"/>
    <property type="evidence" value="ECO:0007669"/>
    <property type="project" value="InterPro"/>
</dbReference>
<sequence>MQIADGIHYIGVNDHDIDLFEGQFVVPDGMAYNSYAIVDQKIAVMDSVDQHFGQEWIQNLETALDGREPDYLIVQHMEPDHSANVSLFMERYPQATVVASVGAFNMMANYFGTKYEGRNMVIKEGSTLSLGTHELSFVAAPLVHWPEVMFTYDATAKVLFSADAFGKFGALDVEQDWDCEARRYYFGIVGKFGKNVQAVLKKVAPLDIQTICPLHGPVLSGDLTHYLSQYDTWSSYGVETPGVVIAYTSVYGHTRQTVEELAAALSKKGAQRVVVTDLARDDQAEALEDAFRHSVLVLATTTYNGGFFPTMHEFVSRLVDHNFQRRTVAFVQNGSWMPAAAKGMRALLEQCAGIDFAQNVVTVKGSLDDESRAQIDALADELVAKI</sequence>
<dbReference type="PANTHER" id="PTHR43717">
    <property type="entry name" value="ANAEROBIC NITRIC OXIDE REDUCTASE FLAVORUBREDOXIN"/>
    <property type="match status" value="1"/>
</dbReference>
<dbReference type="PROSITE" id="PS50902">
    <property type="entry name" value="FLAVODOXIN_LIKE"/>
    <property type="match status" value="1"/>
</dbReference>
<feature type="domain" description="Flavodoxin-like" evidence="2">
    <location>
        <begin position="243"/>
        <end position="383"/>
    </location>
</feature>
<reference evidence="4" key="1">
    <citation type="submission" date="2016-10" db="EMBL/GenBank/DDBJ databases">
        <authorList>
            <person name="Varghese N."/>
            <person name="Submissions S."/>
        </authorList>
    </citation>
    <scope>NUCLEOTIDE SEQUENCE [LARGE SCALE GENOMIC DNA]</scope>
    <source>
        <strain evidence="4">KHGC19</strain>
    </source>
</reference>
<dbReference type="EMBL" id="FOGP01000002">
    <property type="protein sequence ID" value="SER44530.1"/>
    <property type="molecule type" value="Genomic_DNA"/>
</dbReference>
<dbReference type="GO" id="GO:0009055">
    <property type="term" value="F:electron transfer activity"/>
    <property type="evidence" value="ECO:0007669"/>
    <property type="project" value="InterPro"/>
</dbReference>
<dbReference type="Pfam" id="PF12724">
    <property type="entry name" value="Flavodoxin_5"/>
    <property type="match status" value="1"/>
</dbReference>
<evidence type="ECO:0000313" key="3">
    <source>
        <dbReference type="EMBL" id="SER44530.1"/>
    </source>
</evidence>
<proteinExistence type="inferred from homology"/>
<dbReference type="InterPro" id="IPR008254">
    <property type="entry name" value="Flavodoxin/NO_synth"/>
</dbReference>
<dbReference type="SUPFAM" id="SSF52218">
    <property type="entry name" value="Flavoproteins"/>
    <property type="match status" value="1"/>
</dbReference>
<organism evidence="3 4">
    <name type="scientific">Parafannyhessea umbonata</name>
    <dbReference type="NCBI Taxonomy" id="604330"/>
    <lineage>
        <taxon>Bacteria</taxon>
        <taxon>Bacillati</taxon>
        <taxon>Actinomycetota</taxon>
        <taxon>Coriobacteriia</taxon>
        <taxon>Coriobacteriales</taxon>
        <taxon>Atopobiaceae</taxon>
        <taxon>Parafannyhessea</taxon>
    </lineage>
</organism>
<name>A0A1H9P8J9_9ACTN</name>
<dbReference type="InterPro" id="IPR045761">
    <property type="entry name" value="ODP_dom"/>
</dbReference>
<dbReference type="Gene3D" id="3.60.15.10">
    <property type="entry name" value="Ribonuclease Z/Hydroxyacylglutathione hydrolase-like"/>
    <property type="match status" value="1"/>
</dbReference>
<dbReference type="SMART" id="SM00849">
    <property type="entry name" value="Lactamase_B"/>
    <property type="match status" value="1"/>
</dbReference>
<dbReference type="Gene3D" id="3.40.50.360">
    <property type="match status" value="1"/>
</dbReference>
<evidence type="ECO:0000313" key="4">
    <source>
        <dbReference type="Proteomes" id="UP000199128"/>
    </source>
</evidence>